<dbReference type="InterPro" id="IPR058602">
    <property type="entry name" value="YAG7_dimerisation_dom"/>
</dbReference>
<feature type="domain" description="YAG7-like dimerisation" evidence="3">
    <location>
        <begin position="178"/>
        <end position="262"/>
    </location>
</feature>
<dbReference type="EMBL" id="MU005573">
    <property type="protein sequence ID" value="KAF2688842.1"/>
    <property type="molecule type" value="Genomic_DNA"/>
</dbReference>
<proteinExistence type="predicted"/>
<evidence type="ECO:0000313" key="5">
    <source>
        <dbReference type="Proteomes" id="UP000799291"/>
    </source>
</evidence>
<protein>
    <recommendedName>
        <fullName evidence="3">YAG7-like dimerisation domain-containing protein</fullName>
    </recommendedName>
</protein>
<sequence length="473" mass="49270">MSSDVVANPPPATASGESKSARKKKAKAEAAAAAVPAPTEKPSSELGAGGSDPAGKANGADSENSYIRELQKGVRNVNKKLNAMTKVNEIVAANPGVSIDDLVSSRMINADQKAQILKKPVLQAQLAQLEEQLAQYKKFEQEFQSKIAQEKEILSKTHSEEVEALRDTLKAEAALEQKKAFREKFLTLSRFLRAAAARRQLEEDDSDLTKAFEGALLLVYGGDASAVAAAEKLIEGTDDSVPSTEGVALSVTYAQIKQAALEEAPFAGTEAWAEDVAQSEPGPPDSESTSAVATDPTIAHAGLNELDTTVPVNGDEEPADTPIAPQASSVDAGAANEAGGDWDKQQPSSDDPLAESFEMVPRDPTEVETPASSAPINSTTSWADDHPEPAAQPVASGAPANGNDGFHEVHHNRGGRGRGGHQGEGRGSYRGRGGPRGDRGRGRGGGRGRGDGFRGGPRGGGYRGGPRGGGESQ</sequence>
<dbReference type="Proteomes" id="UP000799291">
    <property type="component" value="Unassembled WGS sequence"/>
</dbReference>
<feature type="compositionally biased region" description="Polar residues" evidence="2">
    <location>
        <begin position="370"/>
        <end position="382"/>
    </location>
</feature>
<feature type="compositionally biased region" description="Gly residues" evidence="2">
    <location>
        <begin position="420"/>
        <end position="434"/>
    </location>
</feature>
<accession>A0A6G1JE72</accession>
<keyword evidence="5" id="KW-1185">Reference proteome</keyword>
<feature type="compositionally biased region" description="Gly residues" evidence="2">
    <location>
        <begin position="443"/>
        <end position="473"/>
    </location>
</feature>
<organism evidence="4 5">
    <name type="scientific">Lentithecium fluviatile CBS 122367</name>
    <dbReference type="NCBI Taxonomy" id="1168545"/>
    <lineage>
        <taxon>Eukaryota</taxon>
        <taxon>Fungi</taxon>
        <taxon>Dikarya</taxon>
        <taxon>Ascomycota</taxon>
        <taxon>Pezizomycotina</taxon>
        <taxon>Dothideomycetes</taxon>
        <taxon>Pleosporomycetidae</taxon>
        <taxon>Pleosporales</taxon>
        <taxon>Massarineae</taxon>
        <taxon>Lentitheciaceae</taxon>
        <taxon>Lentithecium</taxon>
    </lineage>
</organism>
<evidence type="ECO:0000313" key="4">
    <source>
        <dbReference type="EMBL" id="KAF2688842.1"/>
    </source>
</evidence>
<reference evidence="4" key="1">
    <citation type="journal article" date="2020" name="Stud. Mycol.">
        <title>101 Dothideomycetes genomes: a test case for predicting lifestyles and emergence of pathogens.</title>
        <authorList>
            <person name="Haridas S."/>
            <person name="Albert R."/>
            <person name="Binder M."/>
            <person name="Bloem J."/>
            <person name="Labutti K."/>
            <person name="Salamov A."/>
            <person name="Andreopoulos B."/>
            <person name="Baker S."/>
            <person name="Barry K."/>
            <person name="Bills G."/>
            <person name="Bluhm B."/>
            <person name="Cannon C."/>
            <person name="Castanera R."/>
            <person name="Culley D."/>
            <person name="Daum C."/>
            <person name="Ezra D."/>
            <person name="Gonzalez J."/>
            <person name="Henrissat B."/>
            <person name="Kuo A."/>
            <person name="Liang C."/>
            <person name="Lipzen A."/>
            <person name="Lutzoni F."/>
            <person name="Magnuson J."/>
            <person name="Mondo S."/>
            <person name="Nolan M."/>
            <person name="Ohm R."/>
            <person name="Pangilinan J."/>
            <person name="Park H.-J."/>
            <person name="Ramirez L."/>
            <person name="Alfaro M."/>
            <person name="Sun H."/>
            <person name="Tritt A."/>
            <person name="Yoshinaga Y."/>
            <person name="Zwiers L.-H."/>
            <person name="Turgeon B."/>
            <person name="Goodwin S."/>
            <person name="Spatafora J."/>
            <person name="Crous P."/>
            <person name="Grigoriev I."/>
        </authorList>
    </citation>
    <scope>NUCLEOTIDE SEQUENCE</scope>
    <source>
        <strain evidence="4">CBS 122367</strain>
    </source>
</reference>
<dbReference type="OrthoDB" id="5399559at2759"/>
<feature type="region of interest" description="Disordered" evidence="2">
    <location>
        <begin position="273"/>
        <end position="292"/>
    </location>
</feature>
<feature type="region of interest" description="Disordered" evidence="2">
    <location>
        <begin position="302"/>
        <end position="473"/>
    </location>
</feature>
<dbReference type="Pfam" id="PF26434">
    <property type="entry name" value="YAG7_C"/>
    <property type="match status" value="1"/>
</dbReference>
<gene>
    <name evidence="4" type="ORF">K458DRAFT_293793</name>
</gene>
<dbReference type="AlphaFoldDB" id="A0A6G1JE72"/>
<evidence type="ECO:0000256" key="2">
    <source>
        <dbReference type="SAM" id="MobiDB-lite"/>
    </source>
</evidence>
<keyword evidence="1" id="KW-0175">Coiled coil</keyword>
<name>A0A6G1JE72_9PLEO</name>
<evidence type="ECO:0000259" key="3">
    <source>
        <dbReference type="Pfam" id="PF26434"/>
    </source>
</evidence>
<evidence type="ECO:0000256" key="1">
    <source>
        <dbReference type="SAM" id="Coils"/>
    </source>
</evidence>
<feature type="region of interest" description="Disordered" evidence="2">
    <location>
        <begin position="1"/>
        <end position="66"/>
    </location>
</feature>
<feature type="coiled-coil region" evidence="1">
    <location>
        <begin position="119"/>
        <end position="149"/>
    </location>
</feature>
<feature type="compositionally biased region" description="Low complexity" evidence="2">
    <location>
        <begin position="29"/>
        <end position="41"/>
    </location>
</feature>